<organism evidence="3 4">
    <name type="scientific">Nocardiopsis mwathae</name>
    <dbReference type="NCBI Taxonomy" id="1472723"/>
    <lineage>
        <taxon>Bacteria</taxon>
        <taxon>Bacillati</taxon>
        <taxon>Actinomycetota</taxon>
        <taxon>Actinomycetes</taxon>
        <taxon>Streptosporangiales</taxon>
        <taxon>Nocardiopsidaceae</taxon>
        <taxon>Nocardiopsis</taxon>
    </lineage>
</organism>
<evidence type="ECO:0000313" key="3">
    <source>
        <dbReference type="EMBL" id="MBB6170555.1"/>
    </source>
</evidence>
<evidence type="ECO:0000256" key="1">
    <source>
        <dbReference type="ARBA" id="ARBA00006547"/>
    </source>
</evidence>
<dbReference type="Proteomes" id="UP000546642">
    <property type="component" value="Unassembled WGS sequence"/>
</dbReference>
<dbReference type="PANTHER" id="PTHR11786">
    <property type="entry name" value="N-HYDROXYARYLAMINE O-ACETYLTRANSFERASE"/>
    <property type="match status" value="1"/>
</dbReference>
<keyword evidence="3" id="KW-0012">Acyltransferase</keyword>
<dbReference type="PANTHER" id="PTHR11786:SF0">
    <property type="entry name" value="ARYLAMINE N-ACETYLTRANSFERASE 4-RELATED"/>
    <property type="match status" value="1"/>
</dbReference>
<dbReference type="AlphaFoldDB" id="A0A7X0D405"/>
<dbReference type="Gene3D" id="3.30.2140.10">
    <property type="entry name" value="Arylamine N-acetyltransferase"/>
    <property type="match status" value="1"/>
</dbReference>
<dbReference type="EC" id="2.3.1.118" evidence="3"/>
<name>A0A7X0D405_9ACTN</name>
<dbReference type="Gene3D" id="2.40.128.150">
    <property type="entry name" value="Cysteine proteinases"/>
    <property type="match status" value="1"/>
</dbReference>
<sequence>MTAQTPGHTAAGTTTADPARAWQGDALDLDAYLARVGYDGDRGPTLDTLRALHRAHLAAFPFENLDIVLGRPIRLDIGHLVEKLVHGRRGGYCYEHNHLFAAVLERLGFTFTGVAARVQMGTDKLRPATHMALIVTIDGTDHLADVGFGDEGLLEPLPFADGSQARQSGATFRIERRGGEWVLRSLHTDGWFDIYRFTTAPQHTLDYEIYNHYLQTHERSPFMGRIIAQKTSPELRHSLIDTTLTTTRHGGTAHERLLDPEEVPPTLRTVFGIGLAPEESSTVTTRVRAFIAE</sequence>
<dbReference type="Pfam" id="PF00797">
    <property type="entry name" value="Acetyltransf_2"/>
    <property type="match status" value="1"/>
</dbReference>
<keyword evidence="3" id="KW-0808">Transferase</keyword>
<dbReference type="SUPFAM" id="SSF54001">
    <property type="entry name" value="Cysteine proteinases"/>
    <property type="match status" value="1"/>
</dbReference>
<evidence type="ECO:0000313" key="4">
    <source>
        <dbReference type="Proteomes" id="UP000546642"/>
    </source>
</evidence>
<evidence type="ECO:0000256" key="2">
    <source>
        <dbReference type="RuleBase" id="RU003452"/>
    </source>
</evidence>
<dbReference type="GO" id="GO:0046990">
    <property type="term" value="F:N-hydroxyarylamine O-acetyltransferase activity"/>
    <property type="evidence" value="ECO:0007669"/>
    <property type="project" value="UniProtKB-EC"/>
</dbReference>
<dbReference type="InterPro" id="IPR038765">
    <property type="entry name" value="Papain-like_cys_pep_sf"/>
</dbReference>
<comment type="caution">
    <text evidence="3">The sequence shown here is derived from an EMBL/GenBank/DDBJ whole genome shotgun (WGS) entry which is preliminary data.</text>
</comment>
<comment type="similarity">
    <text evidence="1 2">Belongs to the arylamine N-acetyltransferase family.</text>
</comment>
<dbReference type="RefSeq" id="WP_184073279.1">
    <property type="nucleotide sequence ID" value="NZ_JACHDS010000001.1"/>
</dbReference>
<proteinExistence type="inferred from homology"/>
<reference evidence="3 4" key="1">
    <citation type="submission" date="2020-08" db="EMBL/GenBank/DDBJ databases">
        <title>Sequencing the genomes of 1000 actinobacteria strains.</title>
        <authorList>
            <person name="Klenk H.-P."/>
        </authorList>
    </citation>
    <scope>NUCLEOTIDE SEQUENCE [LARGE SCALE GENOMIC DNA]</scope>
    <source>
        <strain evidence="3 4">DSM 46659</strain>
    </source>
</reference>
<dbReference type="PRINTS" id="PR01543">
    <property type="entry name" value="ANATRNSFRASE"/>
</dbReference>
<protein>
    <submittedName>
        <fullName evidence="3">N-hydroxyarylamine O-acetyltransferase</fullName>
        <ecNumber evidence="3">2.3.1.118</ecNumber>
    </submittedName>
</protein>
<dbReference type="EMBL" id="JACHDS010000001">
    <property type="protein sequence ID" value="MBB6170555.1"/>
    <property type="molecule type" value="Genomic_DNA"/>
</dbReference>
<dbReference type="InterPro" id="IPR001447">
    <property type="entry name" value="Arylamine_N-AcTrfase"/>
</dbReference>
<gene>
    <name evidence="3" type="ORF">HNR23_000615</name>
</gene>
<accession>A0A7X0D405</accession>
<keyword evidence="4" id="KW-1185">Reference proteome</keyword>